<sequence>MPIKMDLTPPPEVDAFIESEEKRRVFWMAYFLDHLFSMRNDWPVTLNEHVICTRLPAPESEFQSGQFALGRFLSEAMTDFSQTTSSPFNECLILATICGRSLMNDHQDKVSKAYGDPGSELELQRQWLDHILTTRLEALSDRYPSPTEAHDPLLLFANILGQTTVVYHCKGIIESTANSSTLENSNSEYLEIQSRAVAAIKDIVSLAKAMSELHFSKIHPLMPIPLFICAEFLYDHSSKQEAFQPYLQELVSIFYGLTNVNNHEQTYVDLLPRSCISKTKELLKHGIGASTVEA</sequence>
<comment type="caution">
    <text evidence="1">The sequence shown here is derived from an EMBL/GenBank/DDBJ whole genome shotgun (WGS) entry which is preliminary data.</text>
</comment>
<protein>
    <submittedName>
        <fullName evidence="1">Zn(2)-C6 fungal-type domain-containing protein</fullName>
    </submittedName>
</protein>
<proteinExistence type="predicted"/>
<accession>A0ACC0RGG8</accession>
<reference evidence="1" key="1">
    <citation type="submission" date="2022-06" db="EMBL/GenBank/DDBJ databases">
        <title>Fusarium solani species complex genomes reveal bases of compartmentalisation and animal pathogenesis.</title>
        <authorList>
            <person name="Tsai I.J."/>
        </authorList>
    </citation>
    <scope>NUCLEOTIDE SEQUENCE</scope>
    <source>
        <strain evidence="1">Fu6.1</strain>
    </source>
</reference>
<dbReference type="Proteomes" id="UP001065298">
    <property type="component" value="Chromosome 1"/>
</dbReference>
<dbReference type="EMBL" id="CM046503">
    <property type="protein sequence ID" value="KAI8685157.1"/>
    <property type="molecule type" value="Genomic_DNA"/>
</dbReference>
<organism evidence="1 2">
    <name type="scientific">Fusarium keratoplasticum</name>
    <dbReference type="NCBI Taxonomy" id="1328300"/>
    <lineage>
        <taxon>Eukaryota</taxon>
        <taxon>Fungi</taxon>
        <taxon>Dikarya</taxon>
        <taxon>Ascomycota</taxon>
        <taxon>Pezizomycotina</taxon>
        <taxon>Sordariomycetes</taxon>
        <taxon>Hypocreomycetidae</taxon>
        <taxon>Hypocreales</taxon>
        <taxon>Nectriaceae</taxon>
        <taxon>Fusarium</taxon>
        <taxon>Fusarium solani species complex</taxon>
    </lineage>
</organism>
<keyword evidence="2" id="KW-1185">Reference proteome</keyword>
<evidence type="ECO:0000313" key="1">
    <source>
        <dbReference type="EMBL" id="KAI8685157.1"/>
    </source>
</evidence>
<name>A0ACC0RGG8_9HYPO</name>
<evidence type="ECO:0000313" key="2">
    <source>
        <dbReference type="Proteomes" id="UP001065298"/>
    </source>
</evidence>
<gene>
    <name evidence="1" type="ORF">NCS57_00184100</name>
</gene>